<feature type="compositionally biased region" description="Basic residues" evidence="1">
    <location>
        <begin position="1"/>
        <end position="10"/>
    </location>
</feature>
<name>W9RCU1_9ROSA</name>
<dbReference type="Proteomes" id="UP000030645">
    <property type="component" value="Unassembled WGS sequence"/>
</dbReference>
<protein>
    <submittedName>
        <fullName evidence="2">Uncharacterized protein</fullName>
    </submittedName>
</protein>
<organism evidence="2 3">
    <name type="scientific">Morus notabilis</name>
    <dbReference type="NCBI Taxonomy" id="981085"/>
    <lineage>
        <taxon>Eukaryota</taxon>
        <taxon>Viridiplantae</taxon>
        <taxon>Streptophyta</taxon>
        <taxon>Embryophyta</taxon>
        <taxon>Tracheophyta</taxon>
        <taxon>Spermatophyta</taxon>
        <taxon>Magnoliopsida</taxon>
        <taxon>eudicotyledons</taxon>
        <taxon>Gunneridae</taxon>
        <taxon>Pentapetalae</taxon>
        <taxon>rosids</taxon>
        <taxon>fabids</taxon>
        <taxon>Rosales</taxon>
        <taxon>Moraceae</taxon>
        <taxon>Moreae</taxon>
        <taxon>Morus</taxon>
    </lineage>
</organism>
<reference evidence="3" key="1">
    <citation type="submission" date="2013-01" db="EMBL/GenBank/DDBJ databases">
        <title>Draft Genome Sequence of a Mulberry Tree, Morus notabilis C.K. Schneid.</title>
        <authorList>
            <person name="He N."/>
            <person name="Zhao S."/>
        </authorList>
    </citation>
    <scope>NUCLEOTIDE SEQUENCE</scope>
</reference>
<accession>W9RCU1</accession>
<sequence length="69" mass="8051">MEKHKGRKERNKGIREREIGERNRHEVEADALRFVRSGDEQWNEVERESSSHLLAGLLGVGKEQVVREV</sequence>
<feature type="region of interest" description="Disordered" evidence="1">
    <location>
        <begin position="1"/>
        <end position="22"/>
    </location>
</feature>
<dbReference type="AlphaFoldDB" id="W9RCU1"/>
<proteinExistence type="predicted"/>
<evidence type="ECO:0000256" key="1">
    <source>
        <dbReference type="SAM" id="MobiDB-lite"/>
    </source>
</evidence>
<gene>
    <name evidence="2" type="ORF">L484_027740</name>
</gene>
<feature type="compositionally biased region" description="Basic and acidic residues" evidence="1">
    <location>
        <begin position="11"/>
        <end position="22"/>
    </location>
</feature>
<evidence type="ECO:0000313" key="2">
    <source>
        <dbReference type="EMBL" id="EXB82563.1"/>
    </source>
</evidence>
<dbReference type="EMBL" id="KE344869">
    <property type="protein sequence ID" value="EXB82563.1"/>
    <property type="molecule type" value="Genomic_DNA"/>
</dbReference>
<evidence type="ECO:0000313" key="3">
    <source>
        <dbReference type="Proteomes" id="UP000030645"/>
    </source>
</evidence>
<keyword evidence="3" id="KW-1185">Reference proteome</keyword>